<dbReference type="AlphaFoldDB" id="A0A6A5BQE8"/>
<dbReference type="SUPFAM" id="SSF49562">
    <property type="entry name" value="C2 domain (Calcium/lipid-binding domain, CaLB)"/>
    <property type="match status" value="1"/>
</dbReference>
<feature type="domain" description="C2" evidence="3">
    <location>
        <begin position="1"/>
        <end position="115"/>
    </location>
</feature>
<keyword evidence="1" id="KW-0479">Metal-binding</keyword>
<keyword evidence="5" id="KW-1185">Reference proteome</keyword>
<dbReference type="Proteomes" id="UP000444721">
    <property type="component" value="Unassembled WGS sequence"/>
</dbReference>
<dbReference type="CDD" id="cd00030">
    <property type="entry name" value="C2"/>
    <property type="match status" value="1"/>
</dbReference>
<evidence type="ECO:0000259" key="3">
    <source>
        <dbReference type="PROSITE" id="PS50004"/>
    </source>
</evidence>
<evidence type="ECO:0000313" key="5">
    <source>
        <dbReference type="Proteomes" id="UP000444721"/>
    </source>
</evidence>
<evidence type="ECO:0000256" key="2">
    <source>
        <dbReference type="ARBA" id="ARBA00022837"/>
    </source>
</evidence>
<dbReference type="RefSeq" id="XP_044564976.1">
    <property type="nucleotide sequence ID" value="XM_044704111.1"/>
</dbReference>
<dbReference type="PANTHER" id="PTHR45911">
    <property type="entry name" value="C2 DOMAIN-CONTAINING PROTEIN"/>
    <property type="match status" value="1"/>
</dbReference>
<proteinExistence type="predicted"/>
<gene>
    <name evidence="4" type="ORF">FDP41_013477</name>
</gene>
<dbReference type="PROSITE" id="PS50004">
    <property type="entry name" value="C2"/>
    <property type="match status" value="1"/>
</dbReference>
<dbReference type="InterPro" id="IPR035892">
    <property type="entry name" value="C2_domain_sf"/>
</dbReference>
<protein>
    <recommendedName>
        <fullName evidence="3">C2 domain-containing protein</fullName>
    </recommendedName>
</protein>
<dbReference type="InterPro" id="IPR000008">
    <property type="entry name" value="C2_dom"/>
</dbReference>
<comment type="caution">
    <text evidence="4">The sequence shown here is derived from an EMBL/GenBank/DDBJ whole genome shotgun (WGS) entry which is preliminary data.</text>
</comment>
<dbReference type="VEuPathDB" id="AmoebaDB:NfTy_028620"/>
<sequence>MSQPHEFTINDRLILTVESASHLVASDFNGFSDPYVKIILNKYLEKKTKIIKKTLNPIWDDTFVFYYIMNEKGPVTIGFEVYDYDRFSRNDFLGKATLILNSDQTERGKTYSVELPLKKAKSGSIKIRYKVECYDPNKGLSSSHGTMPLMGSENEFKLISDLPFSKVFKPCIPKEFMVVSVDAHSKKGPFSASFLNPQSGDVITVIYHPLEPNVSFEDAEKVFMNDYLNHLREGALKSPNGQFEIICQEQDVTNNFQSHLLKKVLESRCLTTTSGKQMICVSLTCDYVCRVLTNYVWISNGFILPESKYATLMEVAKRSEVTNISNYEAQPSLP</sequence>
<dbReference type="Pfam" id="PF00168">
    <property type="entry name" value="C2"/>
    <property type="match status" value="1"/>
</dbReference>
<dbReference type="VEuPathDB" id="AmoebaDB:FDP41_013477"/>
<dbReference type="EMBL" id="VFQX01000019">
    <property type="protein sequence ID" value="KAF0980263.1"/>
    <property type="molecule type" value="Genomic_DNA"/>
</dbReference>
<dbReference type="Gene3D" id="2.60.40.150">
    <property type="entry name" value="C2 domain"/>
    <property type="match status" value="1"/>
</dbReference>
<dbReference type="OMA" id="HDREYSE"/>
<dbReference type="PRINTS" id="PR00360">
    <property type="entry name" value="C2DOMAIN"/>
</dbReference>
<dbReference type="VEuPathDB" id="AmoebaDB:NF0019080"/>
<name>A0A6A5BQE8_NAEFO</name>
<accession>A0A6A5BQE8</accession>
<evidence type="ECO:0000256" key="1">
    <source>
        <dbReference type="ARBA" id="ARBA00022723"/>
    </source>
</evidence>
<keyword evidence="2" id="KW-0106">Calcium</keyword>
<reference evidence="4 5" key="1">
    <citation type="journal article" date="2019" name="Sci. Rep.">
        <title>Nanopore sequencing improves the draft genome of the human pathogenic amoeba Naegleria fowleri.</title>
        <authorList>
            <person name="Liechti N."/>
            <person name="Schurch N."/>
            <person name="Bruggmann R."/>
            <person name="Wittwer M."/>
        </authorList>
    </citation>
    <scope>NUCLEOTIDE SEQUENCE [LARGE SCALE GENOMIC DNA]</scope>
    <source>
        <strain evidence="4 5">ATCC 30894</strain>
    </source>
</reference>
<dbReference type="GO" id="GO:0046872">
    <property type="term" value="F:metal ion binding"/>
    <property type="evidence" value="ECO:0007669"/>
    <property type="project" value="UniProtKB-KW"/>
</dbReference>
<dbReference type="OrthoDB" id="5973539at2759"/>
<evidence type="ECO:0000313" key="4">
    <source>
        <dbReference type="EMBL" id="KAF0980263.1"/>
    </source>
</evidence>
<dbReference type="SMART" id="SM00239">
    <property type="entry name" value="C2"/>
    <property type="match status" value="1"/>
</dbReference>
<organism evidence="4 5">
    <name type="scientific">Naegleria fowleri</name>
    <name type="common">Brain eating amoeba</name>
    <dbReference type="NCBI Taxonomy" id="5763"/>
    <lineage>
        <taxon>Eukaryota</taxon>
        <taxon>Discoba</taxon>
        <taxon>Heterolobosea</taxon>
        <taxon>Tetramitia</taxon>
        <taxon>Eutetramitia</taxon>
        <taxon>Vahlkampfiidae</taxon>
        <taxon>Naegleria</taxon>
    </lineage>
</organism>
<dbReference type="GeneID" id="68120692"/>